<dbReference type="Proteomes" id="UP000706151">
    <property type="component" value="Unassembled WGS sequence"/>
</dbReference>
<reference evidence="2 3" key="1">
    <citation type="submission" date="2020-10" db="EMBL/GenBank/DDBJ databases">
        <title>Connecting structure to function with the recovery of over 1000 high-quality activated sludge metagenome-assembled genomes encoding full-length rRNA genes using long-read sequencing.</title>
        <authorList>
            <person name="Singleton C.M."/>
            <person name="Petriglieri F."/>
            <person name="Kristensen J.M."/>
            <person name="Kirkegaard R.H."/>
            <person name="Michaelsen T.Y."/>
            <person name="Andersen M.H."/>
            <person name="Karst S.M."/>
            <person name="Dueholm M.S."/>
            <person name="Nielsen P.H."/>
            <person name="Albertsen M."/>
        </authorList>
    </citation>
    <scope>NUCLEOTIDE SEQUENCE [LARGE SCALE GENOMIC DNA]</scope>
    <source>
        <strain evidence="2">Fred_18-Q3-R57-64_BAT3C.720</strain>
    </source>
</reference>
<evidence type="ECO:0000313" key="3">
    <source>
        <dbReference type="Proteomes" id="UP000706151"/>
    </source>
</evidence>
<accession>A0A935TB74</accession>
<evidence type="ECO:0000313" key="2">
    <source>
        <dbReference type="EMBL" id="MBK7954564.1"/>
    </source>
</evidence>
<proteinExistence type="predicted"/>
<comment type="caution">
    <text evidence="2">The sequence shown here is derived from an EMBL/GenBank/DDBJ whole genome shotgun (WGS) entry which is preliminary data.</text>
</comment>
<evidence type="ECO:0008006" key="4">
    <source>
        <dbReference type="Google" id="ProtNLM"/>
    </source>
</evidence>
<dbReference type="AlphaFoldDB" id="A0A935TB74"/>
<feature type="transmembrane region" description="Helical" evidence="1">
    <location>
        <begin position="49"/>
        <end position="71"/>
    </location>
</feature>
<evidence type="ECO:0000256" key="1">
    <source>
        <dbReference type="SAM" id="Phobius"/>
    </source>
</evidence>
<sequence>MLIGLQRLLAVLSCLLYPVAIFFGLRVAEPRHVALMLITILLLRRNRQAVRLLASLSVIDLLVLTGLLLLAGSVAVTNSELLLRLYPAAVNLGMLLLFGGSLRFPPSMIERFARLGEADLPPAAIGYTRRVTQVWCAFFVGNGAIAVYTALHASRDDWALYNGFVAYLLLGSLIGGEWLFRRFFVAGTAG</sequence>
<feature type="transmembrane region" description="Helical" evidence="1">
    <location>
        <begin position="159"/>
        <end position="180"/>
    </location>
</feature>
<dbReference type="EMBL" id="JADJOT010000009">
    <property type="protein sequence ID" value="MBK7954564.1"/>
    <property type="molecule type" value="Genomic_DNA"/>
</dbReference>
<keyword evidence="1" id="KW-0812">Transmembrane</keyword>
<feature type="transmembrane region" description="Helical" evidence="1">
    <location>
        <begin position="6"/>
        <end position="28"/>
    </location>
</feature>
<gene>
    <name evidence="2" type="ORF">IPK02_11735</name>
</gene>
<feature type="transmembrane region" description="Helical" evidence="1">
    <location>
        <begin position="83"/>
        <end position="104"/>
    </location>
</feature>
<protein>
    <recommendedName>
        <fullName evidence="4">Intracellular septation protein A</fullName>
    </recommendedName>
</protein>
<feature type="transmembrane region" description="Helical" evidence="1">
    <location>
        <begin position="134"/>
        <end position="153"/>
    </location>
</feature>
<name>A0A935TB74_9PROT</name>
<keyword evidence="1" id="KW-0472">Membrane</keyword>
<organism evidence="2 3">
    <name type="scientific">Candidatus Accumulibacter affinis</name>
    <dbReference type="NCBI Taxonomy" id="2954384"/>
    <lineage>
        <taxon>Bacteria</taxon>
        <taxon>Pseudomonadati</taxon>
        <taxon>Pseudomonadota</taxon>
        <taxon>Betaproteobacteria</taxon>
        <taxon>Candidatus Accumulibacter</taxon>
    </lineage>
</organism>
<keyword evidence="1" id="KW-1133">Transmembrane helix</keyword>